<dbReference type="PANTHER" id="PTHR23091:SF4">
    <property type="entry name" value="N-TERMINAL AMINO-ACID N(ALPHA)-ACETYLTRANSFERASE NATA"/>
    <property type="match status" value="1"/>
</dbReference>
<accession>A0ABQ4Y328</accession>
<feature type="non-terminal residue" evidence="5">
    <location>
        <position position="1"/>
    </location>
</feature>
<reference evidence="5" key="1">
    <citation type="journal article" date="2022" name="Int. J. Mol. Sci.">
        <title>Draft Genome of Tanacetum Coccineum: Genomic Comparison of Closely Related Tanacetum-Family Plants.</title>
        <authorList>
            <person name="Yamashiro T."/>
            <person name="Shiraishi A."/>
            <person name="Nakayama K."/>
            <person name="Satake H."/>
        </authorList>
    </citation>
    <scope>NUCLEOTIDE SEQUENCE</scope>
</reference>
<gene>
    <name evidence="5" type="ORF">Tco_0704910</name>
</gene>
<sequence length="234" mass="25702">KLVKIYNILLYVADDYGGKIVGYVLAKIEEETTECHGHITSFVVLRTHRKLGLATKLMTAAQNAMEHFWIACDCWVLWKGIGIGGHSATTNVDVHHVGNAAVSSSGKVPWRWNSGNTRGSHKMIEAAMQSVSKEKGSNNQISGQRNSSKLGHGMLSRWLSSHHHQGGGGVHAEKSVAHHTVNLLTSTIKVTFCGEYPGSNGLDGEDNKGYCFIAEFTGPERDRFLKLLMDLEHH</sequence>
<reference evidence="5" key="2">
    <citation type="submission" date="2022-01" db="EMBL/GenBank/DDBJ databases">
        <authorList>
            <person name="Yamashiro T."/>
            <person name="Shiraishi A."/>
            <person name="Satake H."/>
            <person name="Nakayama K."/>
        </authorList>
    </citation>
    <scope>NUCLEOTIDE SEQUENCE</scope>
</reference>
<name>A0ABQ4Y328_9ASTR</name>
<evidence type="ECO:0000256" key="1">
    <source>
        <dbReference type="ARBA" id="ARBA00022679"/>
    </source>
</evidence>
<comment type="caution">
    <text evidence="5">The sequence shown here is derived from an EMBL/GenBank/DDBJ whole genome shotgun (WGS) entry which is preliminary data.</text>
</comment>
<dbReference type="Proteomes" id="UP001151760">
    <property type="component" value="Unassembled WGS sequence"/>
</dbReference>
<evidence type="ECO:0000256" key="2">
    <source>
        <dbReference type="ARBA" id="ARBA00023315"/>
    </source>
</evidence>
<keyword evidence="6" id="KW-1185">Reference proteome</keyword>
<evidence type="ECO:0000313" key="5">
    <source>
        <dbReference type="EMBL" id="GJS72069.1"/>
    </source>
</evidence>
<evidence type="ECO:0000259" key="4">
    <source>
        <dbReference type="PROSITE" id="PS51186"/>
    </source>
</evidence>
<feature type="domain" description="N-acetyltransferase" evidence="4">
    <location>
        <begin position="1"/>
        <end position="109"/>
    </location>
</feature>
<dbReference type="InterPro" id="IPR045047">
    <property type="entry name" value="Ard1-like"/>
</dbReference>
<dbReference type="InterPro" id="IPR000182">
    <property type="entry name" value="GNAT_dom"/>
</dbReference>
<dbReference type="PROSITE" id="PS51186">
    <property type="entry name" value="GNAT"/>
    <property type="match status" value="1"/>
</dbReference>
<proteinExistence type="inferred from homology"/>
<dbReference type="InterPro" id="IPR016181">
    <property type="entry name" value="Acyl_CoA_acyltransferase"/>
</dbReference>
<evidence type="ECO:0000256" key="3">
    <source>
        <dbReference type="ARBA" id="ARBA00025786"/>
    </source>
</evidence>
<keyword evidence="1" id="KW-0808">Transferase</keyword>
<dbReference type="PANTHER" id="PTHR23091">
    <property type="entry name" value="N-TERMINAL ACETYLTRANSFERASE"/>
    <property type="match status" value="1"/>
</dbReference>
<dbReference type="CDD" id="cd04301">
    <property type="entry name" value="NAT_SF"/>
    <property type="match status" value="1"/>
</dbReference>
<organism evidence="5 6">
    <name type="scientific">Tanacetum coccineum</name>
    <dbReference type="NCBI Taxonomy" id="301880"/>
    <lineage>
        <taxon>Eukaryota</taxon>
        <taxon>Viridiplantae</taxon>
        <taxon>Streptophyta</taxon>
        <taxon>Embryophyta</taxon>
        <taxon>Tracheophyta</taxon>
        <taxon>Spermatophyta</taxon>
        <taxon>Magnoliopsida</taxon>
        <taxon>eudicotyledons</taxon>
        <taxon>Gunneridae</taxon>
        <taxon>Pentapetalae</taxon>
        <taxon>asterids</taxon>
        <taxon>campanulids</taxon>
        <taxon>Asterales</taxon>
        <taxon>Asteraceae</taxon>
        <taxon>Asteroideae</taxon>
        <taxon>Anthemideae</taxon>
        <taxon>Anthemidinae</taxon>
        <taxon>Tanacetum</taxon>
    </lineage>
</organism>
<dbReference type="SUPFAM" id="SSF55729">
    <property type="entry name" value="Acyl-CoA N-acyltransferases (Nat)"/>
    <property type="match status" value="1"/>
</dbReference>
<protein>
    <submittedName>
        <fullName evidence="5">N-terminal acetyltransferase A complex catalytic subunit NAA10-like protein</fullName>
    </submittedName>
</protein>
<dbReference type="Gene3D" id="3.40.630.30">
    <property type="match status" value="1"/>
</dbReference>
<dbReference type="EMBL" id="BQNB010010053">
    <property type="protein sequence ID" value="GJS72069.1"/>
    <property type="molecule type" value="Genomic_DNA"/>
</dbReference>
<dbReference type="Pfam" id="PF00583">
    <property type="entry name" value="Acetyltransf_1"/>
    <property type="match status" value="1"/>
</dbReference>
<comment type="similarity">
    <text evidence="3">Belongs to the acetyltransferase family. ARD1 subfamily.</text>
</comment>
<evidence type="ECO:0000313" key="6">
    <source>
        <dbReference type="Proteomes" id="UP001151760"/>
    </source>
</evidence>
<keyword evidence="2" id="KW-0012">Acyltransferase</keyword>